<feature type="region of interest" description="Disordered" evidence="1">
    <location>
        <begin position="1"/>
        <end position="42"/>
    </location>
</feature>
<sequence length="42" mass="4811">MGEEQECRGKRQGSLQVWKSEWTEVEDDAPPRHSSSPTCEYG</sequence>
<reference evidence="2" key="2">
    <citation type="submission" date="2025-08" db="UniProtKB">
        <authorList>
            <consortium name="Ensembl"/>
        </authorList>
    </citation>
    <scope>IDENTIFICATION</scope>
</reference>
<name>A0A8C6EHW0_MICMU</name>
<protein>
    <submittedName>
        <fullName evidence="2">Uncharacterized protein</fullName>
    </submittedName>
</protein>
<dbReference type="AlphaFoldDB" id="A0A8C6EHW0"/>
<organism evidence="2 3">
    <name type="scientific">Microcebus murinus</name>
    <name type="common">Gray mouse lemur</name>
    <name type="synonym">Lemur murinus</name>
    <dbReference type="NCBI Taxonomy" id="30608"/>
    <lineage>
        <taxon>Eukaryota</taxon>
        <taxon>Metazoa</taxon>
        <taxon>Chordata</taxon>
        <taxon>Craniata</taxon>
        <taxon>Vertebrata</taxon>
        <taxon>Euteleostomi</taxon>
        <taxon>Mammalia</taxon>
        <taxon>Eutheria</taxon>
        <taxon>Euarchontoglires</taxon>
        <taxon>Primates</taxon>
        <taxon>Strepsirrhini</taxon>
        <taxon>Lemuriformes</taxon>
        <taxon>Cheirogaleidae</taxon>
        <taxon>Microcebus</taxon>
    </lineage>
</organism>
<feature type="compositionally biased region" description="Polar residues" evidence="1">
    <location>
        <begin position="33"/>
        <end position="42"/>
    </location>
</feature>
<evidence type="ECO:0000313" key="2">
    <source>
        <dbReference type="Ensembl" id="ENSMICP00000043057.1"/>
    </source>
</evidence>
<evidence type="ECO:0000313" key="3">
    <source>
        <dbReference type="Proteomes" id="UP000694394"/>
    </source>
</evidence>
<dbReference type="Ensembl" id="ENSMICT00000063142.1">
    <property type="protein sequence ID" value="ENSMICP00000043057.1"/>
    <property type="gene ID" value="ENSMICG00000046885.1"/>
</dbReference>
<proteinExistence type="predicted"/>
<reference evidence="2" key="3">
    <citation type="submission" date="2025-09" db="UniProtKB">
        <authorList>
            <consortium name="Ensembl"/>
        </authorList>
    </citation>
    <scope>IDENTIFICATION</scope>
</reference>
<accession>A0A8C6EHW0</accession>
<reference evidence="2" key="1">
    <citation type="submission" date="2016-12" db="EMBL/GenBank/DDBJ databases">
        <title>Mouse lemur reference genome and diversity panel.</title>
        <authorList>
            <person name="Harris R."/>
            <person name="Larsen P."/>
            <person name="Liu Y."/>
            <person name="Hughes D.S."/>
            <person name="Murali S."/>
            <person name="Raveendran M."/>
            <person name="Korchina V."/>
            <person name="Wang M."/>
            <person name="Jhangiani S."/>
            <person name="Bandaranaike D."/>
            <person name="Bellair M."/>
            <person name="Blankenburg K."/>
            <person name="Chao H."/>
            <person name="Dahdouli M."/>
            <person name="Dinh H."/>
            <person name="Doddapaneni H."/>
            <person name="English A."/>
            <person name="Firestine M."/>
            <person name="Gnanaolivu R."/>
            <person name="Gross S."/>
            <person name="Hernandez B."/>
            <person name="Javaid M."/>
            <person name="Jayaseelan J."/>
            <person name="Jones J."/>
            <person name="Khan Z."/>
            <person name="Kovar C."/>
            <person name="Kurapati P."/>
            <person name="Le B."/>
            <person name="Lee S."/>
            <person name="Li M."/>
            <person name="Mathew T."/>
            <person name="Narasimhan A."/>
            <person name="Ngo D."/>
            <person name="Nguyen L."/>
            <person name="Okwuonu G."/>
            <person name="Ongeri F."/>
            <person name="Osuji N."/>
            <person name="Pu L.-L."/>
            <person name="Puazo M."/>
            <person name="Quiroz J."/>
            <person name="Raj R."/>
            <person name="Rajbhandari K."/>
            <person name="Reid J.G."/>
            <person name="Santibanez J."/>
            <person name="Sexton D."/>
            <person name="Skinner E."/>
            <person name="Vee V."/>
            <person name="Weissenberger G."/>
            <person name="Wu Y."/>
            <person name="Xin Y."/>
            <person name="Han Y."/>
            <person name="Campbell C."/>
            <person name="Brown A."/>
            <person name="Sullivan B."/>
            <person name="Shelton J."/>
            <person name="Brown S."/>
            <person name="Dudchenko O."/>
            <person name="Machol I."/>
            <person name="Durand N."/>
            <person name="Shamim M."/>
            <person name="Lieberman A."/>
            <person name="Muzny D.M."/>
            <person name="Richards S."/>
            <person name="Yoder A."/>
            <person name="Worley K.C."/>
            <person name="Rogers J."/>
            <person name="Gibbs R.A."/>
        </authorList>
    </citation>
    <scope>NUCLEOTIDE SEQUENCE [LARGE SCALE GENOMIC DNA]</scope>
</reference>
<keyword evidence="3" id="KW-1185">Reference proteome</keyword>
<dbReference type="GeneTree" id="ENSGT00940000170092"/>
<dbReference type="Proteomes" id="UP000694394">
    <property type="component" value="Chromosome 19"/>
</dbReference>
<evidence type="ECO:0000256" key="1">
    <source>
        <dbReference type="SAM" id="MobiDB-lite"/>
    </source>
</evidence>
<dbReference type="EMBL" id="ABDC03022513">
    <property type="status" value="NOT_ANNOTATED_CDS"/>
    <property type="molecule type" value="Genomic_DNA"/>
</dbReference>